<organism evidence="2 3">
    <name type="scientific">Nonomuraea aridisoli</name>
    <dbReference type="NCBI Taxonomy" id="2070368"/>
    <lineage>
        <taxon>Bacteria</taxon>
        <taxon>Bacillati</taxon>
        <taxon>Actinomycetota</taxon>
        <taxon>Actinomycetes</taxon>
        <taxon>Streptosporangiales</taxon>
        <taxon>Streptosporangiaceae</taxon>
        <taxon>Nonomuraea</taxon>
    </lineage>
</organism>
<dbReference type="RefSeq" id="WP_111184686.1">
    <property type="nucleotide sequence ID" value="NZ_POUD01000326.1"/>
</dbReference>
<evidence type="ECO:0000313" key="3">
    <source>
        <dbReference type="Proteomes" id="UP000249304"/>
    </source>
</evidence>
<feature type="compositionally biased region" description="Low complexity" evidence="1">
    <location>
        <begin position="30"/>
        <end position="39"/>
    </location>
</feature>
<comment type="caution">
    <text evidence="2">The sequence shown here is derived from an EMBL/GenBank/DDBJ whole genome shotgun (WGS) entry which is preliminary data.</text>
</comment>
<evidence type="ECO:0000256" key="1">
    <source>
        <dbReference type="SAM" id="MobiDB-lite"/>
    </source>
</evidence>
<gene>
    <name evidence="2" type="ORF">C1J01_42300</name>
</gene>
<dbReference type="EMBL" id="POUD01000326">
    <property type="protein sequence ID" value="PZG06553.1"/>
    <property type="molecule type" value="Genomic_DNA"/>
</dbReference>
<keyword evidence="3" id="KW-1185">Reference proteome</keyword>
<dbReference type="Proteomes" id="UP000249304">
    <property type="component" value="Unassembled WGS sequence"/>
</dbReference>
<evidence type="ECO:0000313" key="2">
    <source>
        <dbReference type="EMBL" id="PZG06553.1"/>
    </source>
</evidence>
<feature type="region of interest" description="Disordered" evidence="1">
    <location>
        <begin position="23"/>
        <end position="119"/>
    </location>
</feature>
<feature type="compositionally biased region" description="Basic and acidic residues" evidence="1">
    <location>
        <begin position="109"/>
        <end position="119"/>
    </location>
</feature>
<feature type="compositionally biased region" description="Basic residues" evidence="1">
    <location>
        <begin position="47"/>
        <end position="77"/>
    </location>
</feature>
<proteinExistence type="predicted"/>
<accession>A0A2W2D6L3</accession>
<reference evidence="2 3" key="1">
    <citation type="submission" date="2018-01" db="EMBL/GenBank/DDBJ databases">
        <title>Draft genome sequence of Nonomuraea sp. KC333.</title>
        <authorList>
            <person name="Sahin N."/>
            <person name="Saygin H."/>
            <person name="Ay H."/>
        </authorList>
    </citation>
    <scope>NUCLEOTIDE SEQUENCE [LARGE SCALE GENOMIC DNA]</scope>
    <source>
        <strain evidence="2 3">KC333</strain>
    </source>
</reference>
<protein>
    <submittedName>
        <fullName evidence="2">Uncharacterized protein</fullName>
    </submittedName>
</protein>
<dbReference type="AlphaFoldDB" id="A0A2W2D6L3"/>
<name>A0A2W2D6L3_9ACTN</name>
<sequence length="119" mass="12707">MALAIPLLALIGLMLMQLLEETLLPPPPRSSGSRDQSGDAAPDVKAAHGHHRRPAHRVHRVAIPRAHPGRRVARRLAHGAQATHGAHARVEAAAPVRLEPAPVTPADQQVKESDGFARP</sequence>